<keyword evidence="2" id="KW-0067">ATP-binding</keyword>
<evidence type="ECO:0000313" key="2">
    <source>
        <dbReference type="EMBL" id="MCR6679901.1"/>
    </source>
</evidence>
<dbReference type="GO" id="GO:0015421">
    <property type="term" value="F:ABC-type oligopeptide transporter activity"/>
    <property type="evidence" value="ECO:0007669"/>
    <property type="project" value="TreeGrafter"/>
</dbReference>
<dbReference type="PANTHER" id="PTHR43394:SF1">
    <property type="entry name" value="ATP-BINDING CASSETTE SUB-FAMILY B MEMBER 10, MITOCHONDRIAL"/>
    <property type="match status" value="1"/>
</dbReference>
<comment type="caution">
    <text evidence="2">The sequence shown here is derived from an EMBL/GenBank/DDBJ whole genome shotgun (WGS) entry which is preliminary data.</text>
</comment>
<evidence type="ECO:0000313" key="3">
    <source>
        <dbReference type="Proteomes" id="UP001206878"/>
    </source>
</evidence>
<proteinExistence type="predicted"/>
<dbReference type="EMBL" id="JANPXH010001966">
    <property type="protein sequence ID" value="MCR6679901.1"/>
    <property type="molecule type" value="Genomic_DNA"/>
</dbReference>
<dbReference type="InterPro" id="IPR003439">
    <property type="entry name" value="ABC_transporter-like_ATP-bd"/>
</dbReference>
<dbReference type="InterPro" id="IPR039421">
    <property type="entry name" value="Type_1_exporter"/>
</dbReference>
<keyword evidence="2" id="KW-0547">Nucleotide-binding</keyword>
<dbReference type="Gene3D" id="3.40.50.300">
    <property type="entry name" value="P-loop containing nucleotide triphosphate hydrolases"/>
    <property type="match status" value="1"/>
</dbReference>
<organism evidence="2 3">
    <name type="scientific">Escherichia marmotae</name>
    <dbReference type="NCBI Taxonomy" id="1499973"/>
    <lineage>
        <taxon>Bacteria</taxon>
        <taxon>Pseudomonadati</taxon>
        <taxon>Pseudomonadota</taxon>
        <taxon>Gammaproteobacteria</taxon>
        <taxon>Enterobacterales</taxon>
        <taxon>Enterobacteriaceae</taxon>
        <taxon>Escherichia</taxon>
    </lineage>
</organism>
<dbReference type="AlphaFoldDB" id="A0AAW5MVE7"/>
<dbReference type="Pfam" id="PF00005">
    <property type="entry name" value="ABC_tran"/>
    <property type="match status" value="1"/>
</dbReference>
<dbReference type="GO" id="GO:0016887">
    <property type="term" value="F:ATP hydrolysis activity"/>
    <property type="evidence" value="ECO:0007669"/>
    <property type="project" value="InterPro"/>
</dbReference>
<gene>
    <name evidence="2" type="ORF">NVV43_31565</name>
</gene>
<dbReference type="GO" id="GO:0005524">
    <property type="term" value="F:ATP binding"/>
    <property type="evidence" value="ECO:0007669"/>
    <property type="project" value="UniProtKB-KW"/>
</dbReference>
<name>A0AAW5MVE7_9ESCH</name>
<dbReference type="InterPro" id="IPR027417">
    <property type="entry name" value="P-loop_NTPase"/>
</dbReference>
<feature type="non-terminal residue" evidence="2">
    <location>
        <position position="49"/>
    </location>
</feature>
<dbReference type="SUPFAM" id="SSF52540">
    <property type="entry name" value="P-loop containing nucleoside triphosphate hydrolases"/>
    <property type="match status" value="1"/>
</dbReference>
<sequence length="49" mass="5289">MRHINLTINAGEKIALVGRNGAGKTTLIKLLTRLYDPSEGQILVDGVDL</sequence>
<dbReference type="Proteomes" id="UP001206878">
    <property type="component" value="Unassembled WGS sequence"/>
</dbReference>
<reference evidence="2" key="1">
    <citation type="submission" date="2022-07" db="EMBL/GenBank/DDBJ databases">
        <title>Diversity of ethanolamine utilization by human commensal Escherichia coli.</title>
        <authorList>
            <person name="Jubelin G."/>
        </authorList>
    </citation>
    <scope>NUCLEOTIDE SEQUENCE</scope>
    <source>
        <strain evidence="2">S1</strain>
    </source>
</reference>
<evidence type="ECO:0000259" key="1">
    <source>
        <dbReference type="Pfam" id="PF00005"/>
    </source>
</evidence>
<accession>A0AAW5MVE7</accession>
<protein>
    <submittedName>
        <fullName evidence="2">ATP-binding cassette domain-containing protein</fullName>
    </submittedName>
</protein>
<dbReference type="PANTHER" id="PTHR43394">
    <property type="entry name" value="ATP-DEPENDENT PERMEASE MDL1, MITOCHONDRIAL"/>
    <property type="match status" value="1"/>
</dbReference>
<feature type="domain" description="ABC transporter" evidence="1">
    <location>
        <begin position="2"/>
        <end position="48"/>
    </location>
</feature>